<evidence type="ECO:0000256" key="4">
    <source>
        <dbReference type="SAM" id="SignalP"/>
    </source>
</evidence>
<evidence type="ECO:0000259" key="5">
    <source>
        <dbReference type="Pfam" id="PF05433"/>
    </source>
</evidence>
<dbReference type="InterPro" id="IPR051407">
    <property type="entry name" value="Bact_OM_lipoprot/Surf_antigen"/>
</dbReference>
<dbReference type="Proteomes" id="UP000785613">
    <property type="component" value="Unassembled WGS sequence"/>
</dbReference>
<organism evidence="6 7">
    <name type="scientific">Massilia rubra</name>
    <dbReference type="NCBI Taxonomy" id="2607910"/>
    <lineage>
        <taxon>Bacteria</taxon>
        <taxon>Pseudomonadati</taxon>
        <taxon>Pseudomonadota</taxon>
        <taxon>Betaproteobacteria</taxon>
        <taxon>Burkholderiales</taxon>
        <taxon>Oxalobacteraceae</taxon>
        <taxon>Telluria group</taxon>
        <taxon>Massilia</taxon>
    </lineage>
</organism>
<accession>A0ABX0LRH9</accession>
<feature type="domain" description="Glycine zipper 2TM" evidence="5">
    <location>
        <begin position="123"/>
        <end position="164"/>
    </location>
</feature>
<feature type="chain" id="PRO_5047229288" evidence="4">
    <location>
        <begin position="41"/>
        <end position="211"/>
    </location>
</feature>
<dbReference type="PANTHER" id="PTHR35603:SF2">
    <property type="entry name" value="OUTER MEMBRANE LIPOPROTEIN"/>
    <property type="match status" value="1"/>
</dbReference>
<protein>
    <submittedName>
        <fullName evidence="6">Glycine zipper 2TM domain-containing protein</fullName>
    </submittedName>
</protein>
<evidence type="ECO:0000256" key="3">
    <source>
        <dbReference type="SAM" id="MobiDB-lite"/>
    </source>
</evidence>
<feature type="region of interest" description="Disordered" evidence="3">
    <location>
        <begin position="190"/>
        <end position="211"/>
    </location>
</feature>
<name>A0ABX0LRH9_9BURK</name>
<proteinExistence type="predicted"/>
<sequence>MRHAARWRARQTDQEKKMMKLNLTLALVLALGSVTGSAQASSAQLRAADTQYAQDREICNDERNDGQRMKCLRAAKAENNRALAAARGGDRDDRRNDARAVCRDCGKVTAVHSARQNGQANALGVVGGGAVGGLLGNQVGSGSGRTVATVAGAIGGAYAGKKIQERANARTVWTVDVQYDNGQRRSFRFNNQPGMQRGDRVRNAGNSIRRS</sequence>
<comment type="caution">
    <text evidence="6">The sequence shown here is derived from an EMBL/GenBank/DDBJ whole genome shotgun (WGS) entry which is preliminary data.</text>
</comment>
<reference evidence="6 7" key="1">
    <citation type="submission" date="2019-09" db="EMBL/GenBank/DDBJ databases">
        <title>Taxonomy of Antarctic Massilia spp.: description of Massilia rubra sp. nov., Massilia aquatica sp. nov., Massilia mucilaginosa sp. nov., Massilia frigida sp. nov. isolated from streams, lakes and regoliths.</title>
        <authorList>
            <person name="Holochova P."/>
            <person name="Sedlacek I."/>
            <person name="Kralova S."/>
            <person name="Maslanova I."/>
            <person name="Busse H.-J."/>
            <person name="Stankova E."/>
            <person name="Vrbovska V."/>
            <person name="Kovarovic V."/>
            <person name="Bartak M."/>
            <person name="Svec P."/>
            <person name="Pantucek R."/>
        </authorList>
    </citation>
    <scope>NUCLEOTIDE SEQUENCE [LARGE SCALE GENOMIC DNA]</scope>
    <source>
        <strain evidence="6 7">CCM 8692</strain>
    </source>
</reference>
<evidence type="ECO:0000313" key="7">
    <source>
        <dbReference type="Proteomes" id="UP000785613"/>
    </source>
</evidence>
<dbReference type="PANTHER" id="PTHR35603">
    <property type="match status" value="1"/>
</dbReference>
<evidence type="ECO:0000313" key="6">
    <source>
        <dbReference type="EMBL" id="NHZ35455.1"/>
    </source>
</evidence>
<evidence type="ECO:0000256" key="2">
    <source>
        <dbReference type="ARBA" id="ARBA00023136"/>
    </source>
</evidence>
<dbReference type="InterPro" id="IPR008816">
    <property type="entry name" value="Gly_zipper_2TM_dom"/>
</dbReference>
<keyword evidence="4" id="KW-0732">Signal</keyword>
<dbReference type="EMBL" id="VUYU01000011">
    <property type="protein sequence ID" value="NHZ35455.1"/>
    <property type="molecule type" value="Genomic_DNA"/>
</dbReference>
<dbReference type="Pfam" id="PF05433">
    <property type="entry name" value="Rick_17kDa_Anti"/>
    <property type="match status" value="1"/>
</dbReference>
<keyword evidence="2" id="KW-0472">Membrane</keyword>
<comment type="subcellular location">
    <subcellularLocation>
        <location evidence="1">Membrane</location>
    </subcellularLocation>
</comment>
<keyword evidence="7" id="KW-1185">Reference proteome</keyword>
<feature type="signal peptide" evidence="4">
    <location>
        <begin position="1"/>
        <end position="40"/>
    </location>
</feature>
<evidence type="ECO:0000256" key="1">
    <source>
        <dbReference type="ARBA" id="ARBA00004370"/>
    </source>
</evidence>
<gene>
    <name evidence="6" type="ORF">F0185_17975</name>
</gene>